<dbReference type="Pfam" id="PF00501">
    <property type="entry name" value="AMP-binding"/>
    <property type="match status" value="1"/>
</dbReference>
<dbReference type="Gene3D" id="3.30.300.30">
    <property type="match status" value="1"/>
</dbReference>
<evidence type="ECO:0000256" key="1">
    <source>
        <dbReference type="ARBA" id="ARBA00022450"/>
    </source>
</evidence>
<keyword evidence="2" id="KW-0597">Phosphoprotein</keyword>
<dbReference type="InterPro" id="IPR010080">
    <property type="entry name" value="Thioester_reductase-like_dom"/>
</dbReference>
<dbReference type="InterPro" id="IPR010071">
    <property type="entry name" value="AA_adenyl_dom"/>
</dbReference>
<dbReference type="Pfam" id="PF00550">
    <property type="entry name" value="PP-binding"/>
    <property type="match status" value="1"/>
</dbReference>
<organism evidence="5">
    <name type="scientific">Petromyces alliaceus</name>
    <name type="common">Aspergillus alliaceus</name>
    <dbReference type="NCBI Taxonomy" id="209559"/>
    <lineage>
        <taxon>Eukaryota</taxon>
        <taxon>Fungi</taxon>
        <taxon>Dikarya</taxon>
        <taxon>Ascomycota</taxon>
        <taxon>Pezizomycotina</taxon>
        <taxon>Eurotiomycetes</taxon>
        <taxon>Eurotiomycetidae</taxon>
        <taxon>Eurotiales</taxon>
        <taxon>Aspergillaceae</taxon>
        <taxon>Aspergillus</taxon>
        <taxon>Aspergillus subgen. Circumdati</taxon>
    </lineage>
</organism>
<dbReference type="Gene3D" id="3.40.50.980">
    <property type="match status" value="2"/>
</dbReference>
<accession>A0A5N7CNE1</accession>
<dbReference type="PROSITE" id="PS50075">
    <property type="entry name" value="CARRIER"/>
    <property type="match status" value="1"/>
</dbReference>
<evidence type="ECO:0000256" key="3">
    <source>
        <dbReference type="ARBA" id="ARBA00029454"/>
    </source>
</evidence>
<dbReference type="InterPro" id="IPR036736">
    <property type="entry name" value="ACP-like_sf"/>
</dbReference>
<proteinExistence type="inferred from homology"/>
<dbReference type="OrthoDB" id="408177at2759"/>
<gene>
    <name evidence="5" type="ORF">BDV23DRAFT_168804</name>
</gene>
<dbReference type="SUPFAM" id="SSF51735">
    <property type="entry name" value="NAD(P)-binding Rossmann-fold domains"/>
    <property type="match status" value="1"/>
</dbReference>
<feature type="domain" description="Carrier" evidence="4">
    <location>
        <begin position="533"/>
        <end position="610"/>
    </location>
</feature>
<dbReference type="InterPro" id="IPR045851">
    <property type="entry name" value="AMP-bd_C_sf"/>
</dbReference>
<dbReference type="InterPro" id="IPR013120">
    <property type="entry name" value="FAR_NAD-bd"/>
</dbReference>
<dbReference type="InterPro" id="IPR000873">
    <property type="entry name" value="AMP-dep_synth/lig_dom"/>
</dbReference>
<evidence type="ECO:0000313" key="5">
    <source>
        <dbReference type="EMBL" id="KAE8395198.1"/>
    </source>
</evidence>
<dbReference type="Proteomes" id="UP000326877">
    <property type="component" value="Unassembled WGS sequence"/>
</dbReference>
<dbReference type="Gene3D" id="3.40.50.720">
    <property type="entry name" value="NAD(P)-binding Rossmann-like Domain"/>
    <property type="match status" value="1"/>
</dbReference>
<comment type="similarity">
    <text evidence="3">Belongs to the NRP synthetase family.</text>
</comment>
<dbReference type="Gene3D" id="2.30.38.10">
    <property type="entry name" value="Luciferase, Domain 3"/>
    <property type="match status" value="1"/>
</dbReference>
<dbReference type="NCBIfam" id="TIGR01746">
    <property type="entry name" value="Thioester-redct"/>
    <property type="match status" value="1"/>
</dbReference>
<dbReference type="PANTHER" id="PTHR44845:SF6">
    <property type="entry name" value="BETA-ALANINE-ACTIVATING ENZYME"/>
    <property type="match status" value="1"/>
</dbReference>
<dbReference type="Pfam" id="PF07993">
    <property type="entry name" value="NAD_binding_4"/>
    <property type="match status" value="1"/>
</dbReference>
<evidence type="ECO:0000256" key="2">
    <source>
        <dbReference type="ARBA" id="ARBA00022553"/>
    </source>
</evidence>
<dbReference type="PROSITE" id="PS00455">
    <property type="entry name" value="AMP_BINDING"/>
    <property type="match status" value="1"/>
</dbReference>
<dbReference type="Gene3D" id="1.10.1200.10">
    <property type="entry name" value="ACP-like"/>
    <property type="match status" value="1"/>
</dbReference>
<dbReference type="InterPro" id="IPR009081">
    <property type="entry name" value="PP-bd_ACP"/>
</dbReference>
<dbReference type="SMART" id="SM00823">
    <property type="entry name" value="PKS_PP"/>
    <property type="match status" value="1"/>
</dbReference>
<dbReference type="PANTHER" id="PTHR44845">
    <property type="entry name" value="CARRIER DOMAIN-CONTAINING PROTEIN"/>
    <property type="match status" value="1"/>
</dbReference>
<sequence length="1043" mass="115299">MPSQILTHEEQYDLAICKGQGLAQQFFVQVLDNPSAVAVVDGETTLTYQDLHGRAAMLARELQGGPLHLEEPVGIVVQHGVADVVAQMAILYAAGTCVPIDPTLPDPQIKARLQKLDARYVLVDKINQHRDLPFCQLVVDGLDSIPVKGAHALDMDEPAQTSWEHRTHIIHTSGTTSEPKAVQIAARSILQVVFHAPFEPLYPTDRVAHVNNSSFDVSLFDIWAPLLRGACIVVVTKVVLLELETLARFIDRQGITVMATTTAILNLAASVYPRAFEKLRLCFIGGEAANVSAIDTIFREGPPGQLINAYGPTECCIFCLAHEVTLADVETGAVSIGKPIGRTVAYICDESGQPVPDGQDGELLIGGSGVSPGYINETEKNTTSFIAIEDSKCCERFYRTGDIVRRRVTDGQIEYVGRRDHQVKVRGYRIELEAVESAVMRTGQFSDAVALKVETGTDGSGSVLVAFAVAVSGTKSHAILTAVDMLKAVLPDYMVPKIELISKMPFNNHAKVDRKYLAQLFRSRWTQQSLQLEKDETTRGRLAHLWASILGLPAPPSNDNADFFLLGATSMQASVLISHIQRVFDVQVSLLTLYDNSSLTSLAGIVEQRRLGAKESFCKESEKHLWLEDSKLGDSLAPHSGPVVDWCRDTEGRVFLTGATGFVGSFFLADLLRQPNVHQVGCLVRAVDTATGFKRLQNALSKYGLWEDQFTYKLLPLCGTLEDKCLGLGPDRFDEIAHWASVIFHLGARVNYTQPYSLHRPANVQGTLNVLRLACTGRSKALHYVSSISCFGPTGTITGTQRVMEDESLLRHLDALPFDHGYAQSQWVVENMLQRLIDNGFPIAVYRPGFITGHSQTGVCNPDDFLSRLIISCGAMGYYPLLPNQRKEFVPVDYVNAAILHIASYRPTTVGRVYHIVPPNRNLSLDMNDSMELISSLPEDGDSPVKGVSYQEWVRELEKQSPERLRPLQPMLTEKLYQGLTRWELYENMPVYDTTNTKEALESYPGGLRFPMVDAHLMQKYIRYLQAPLMCTRLEDVSNGSKS</sequence>
<dbReference type="CDD" id="cd05930">
    <property type="entry name" value="A_NRPS"/>
    <property type="match status" value="1"/>
</dbReference>
<dbReference type="CDD" id="cd05235">
    <property type="entry name" value="SDR_e1"/>
    <property type="match status" value="1"/>
</dbReference>
<dbReference type="EMBL" id="ML735219">
    <property type="protein sequence ID" value="KAE8395198.1"/>
    <property type="molecule type" value="Genomic_DNA"/>
</dbReference>
<dbReference type="InterPro" id="IPR020806">
    <property type="entry name" value="PKS_PP-bd"/>
</dbReference>
<protein>
    <recommendedName>
        <fullName evidence="4">Carrier domain-containing protein</fullName>
    </recommendedName>
</protein>
<dbReference type="InterPro" id="IPR036291">
    <property type="entry name" value="NAD(P)-bd_dom_sf"/>
</dbReference>
<evidence type="ECO:0000259" key="4">
    <source>
        <dbReference type="PROSITE" id="PS50075"/>
    </source>
</evidence>
<reference evidence="5" key="1">
    <citation type="submission" date="2019-04" db="EMBL/GenBank/DDBJ databases">
        <title>Friends and foes A comparative genomics studyof 23 Aspergillus species from section Flavi.</title>
        <authorList>
            <consortium name="DOE Joint Genome Institute"/>
            <person name="Kjaerbolling I."/>
            <person name="Vesth T."/>
            <person name="Frisvad J.C."/>
            <person name="Nybo J.L."/>
            <person name="Theobald S."/>
            <person name="Kildgaard S."/>
            <person name="Isbrandt T."/>
            <person name="Kuo A."/>
            <person name="Sato A."/>
            <person name="Lyhne E.K."/>
            <person name="Kogle M.E."/>
            <person name="Wiebenga A."/>
            <person name="Kun R.S."/>
            <person name="Lubbers R.J."/>
            <person name="Makela M.R."/>
            <person name="Barry K."/>
            <person name="Chovatia M."/>
            <person name="Clum A."/>
            <person name="Daum C."/>
            <person name="Haridas S."/>
            <person name="He G."/>
            <person name="LaButti K."/>
            <person name="Lipzen A."/>
            <person name="Mondo S."/>
            <person name="Riley R."/>
            <person name="Salamov A."/>
            <person name="Simmons B.A."/>
            <person name="Magnuson J.K."/>
            <person name="Henrissat B."/>
            <person name="Mortensen U.H."/>
            <person name="Larsen T.O."/>
            <person name="Devries R.P."/>
            <person name="Grigoriev I.V."/>
            <person name="Machida M."/>
            <person name="Baker S.E."/>
            <person name="Andersen M.R."/>
        </authorList>
    </citation>
    <scope>NUCLEOTIDE SEQUENCE [LARGE SCALE GENOMIC DNA]</scope>
    <source>
        <strain evidence="5">IBT 14317</strain>
    </source>
</reference>
<dbReference type="AlphaFoldDB" id="A0A5N7CNE1"/>
<dbReference type="SUPFAM" id="SSF56801">
    <property type="entry name" value="Acetyl-CoA synthetase-like"/>
    <property type="match status" value="1"/>
</dbReference>
<dbReference type="NCBIfam" id="TIGR01733">
    <property type="entry name" value="AA-adenyl-dom"/>
    <property type="match status" value="1"/>
</dbReference>
<dbReference type="GO" id="GO:0031177">
    <property type="term" value="F:phosphopantetheine binding"/>
    <property type="evidence" value="ECO:0007669"/>
    <property type="project" value="InterPro"/>
</dbReference>
<dbReference type="InterPro" id="IPR020845">
    <property type="entry name" value="AMP-binding_CS"/>
</dbReference>
<keyword evidence="1" id="KW-0596">Phosphopantetheine</keyword>
<dbReference type="SUPFAM" id="SSF47336">
    <property type="entry name" value="ACP-like"/>
    <property type="match status" value="1"/>
</dbReference>
<name>A0A5N7CNE1_PETAA</name>